<reference evidence="1" key="3">
    <citation type="submission" date="2017-03" db="EMBL/GenBank/DDBJ databases">
        <authorList>
            <person name="Dastager S.G."/>
            <person name="Neurgaonkar P.S."/>
            <person name="Dharne M.S."/>
        </authorList>
    </citation>
    <scope>NUCLEOTIDE SEQUENCE</scope>
    <source>
        <strain evidence="1">DSM 25145</strain>
    </source>
</reference>
<dbReference type="Gene3D" id="1.10.10.10">
    <property type="entry name" value="Winged helix-like DNA-binding domain superfamily/Winged helix DNA-binding domain"/>
    <property type="match status" value="1"/>
</dbReference>
<dbReference type="OrthoDB" id="2969682at2"/>
<keyword evidence="4" id="KW-1185">Reference proteome</keyword>
<dbReference type="EMBL" id="FTLX01000001">
    <property type="protein sequence ID" value="SIP88034.1"/>
    <property type="molecule type" value="Genomic_DNA"/>
</dbReference>
<dbReference type="Proteomes" id="UP000215545">
    <property type="component" value="Unassembled WGS sequence"/>
</dbReference>
<dbReference type="RefSeq" id="WP_045850491.1">
    <property type="nucleotide sequence ID" value="NZ_FTLX01000001.1"/>
</dbReference>
<dbReference type="Proteomes" id="UP000186385">
    <property type="component" value="Unassembled WGS sequence"/>
</dbReference>
<evidence type="ECO:0000313" key="3">
    <source>
        <dbReference type="Proteomes" id="UP000186385"/>
    </source>
</evidence>
<dbReference type="InterPro" id="IPR036388">
    <property type="entry name" value="WH-like_DNA-bd_sf"/>
</dbReference>
<evidence type="ECO:0000313" key="2">
    <source>
        <dbReference type="EMBL" id="SIP88034.1"/>
    </source>
</evidence>
<evidence type="ECO:0000313" key="4">
    <source>
        <dbReference type="Proteomes" id="UP000215545"/>
    </source>
</evidence>
<dbReference type="STRING" id="1017273.SAMN05443094_10134"/>
<gene>
    <name evidence="1" type="ORF">B1B05_00165</name>
    <name evidence="2" type="ORF">SAMN05443094_10134</name>
</gene>
<accession>A0A1N6N7F8</accession>
<name>A0A1N6N7F8_9BACI</name>
<organism evidence="2 3">
    <name type="scientific">Domibacillus enclensis</name>
    <dbReference type="NCBI Taxonomy" id="1017273"/>
    <lineage>
        <taxon>Bacteria</taxon>
        <taxon>Bacillati</taxon>
        <taxon>Bacillota</taxon>
        <taxon>Bacilli</taxon>
        <taxon>Bacillales</taxon>
        <taxon>Bacillaceae</taxon>
        <taxon>Domibacillus</taxon>
    </lineage>
</organism>
<dbReference type="AlphaFoldDB" id="A0A1N6N7F8"/>
<sequence>MQVEKRALDLLNSIKKGEKPEQGNEPLQTFGEALHFLDSNNLATGITVERSEEEKNIKGYSIEDDFSITVSGFEFLEKNKPDRE</sequence>
<dbReference type="EMBL" id="MWSK01000001">
    <property type="protein sequence ID" value="OXS79939.1"/>
    <property type="molecule type" value="Genomic_DNA"/>
</dbReference>
<reference evidence="2 3" key="1">
    <citation type="submission" date="2017-01" db="EMBL/GenBank/DDBJ databases">
        <authorList>
            <person name="Mah S.A."/>
            <person name="Swanson W.J."/>
            <person name="Moy G.W."/>
            <person name="Vacquier V.D."/>
        </authorList>
    </citation>
    <scope>NUCLEOTIDE SEQUENCE [LARGE SCALE GENOMIC DNA]</scope>
    <source>
        <strain evidence="2 3">NIO-1016</strain>
    </source>
</reference>
<evidence type="ECO:0000313" key="1">
    <source>
        <dbReference type="EMBL" id="OXS79939.1"/>
    </source>
</evidence>
<proteinExistence type="predicted"/>
<reference evidence="4" key="2">
    <citation type="submission" date="2017-03" db="EMBL/GenBank/DDBJ databases">
        <title>Bacillus sp. V-88(T) DSM27956, whole genome shotgun sequencing project.</title>
        <authorList>
            <person name="Dastager S.G."/>
            <person name="Neurgaonkar P.S."/>
            <person name="Dharne M.S."/>
        </authorList>
    </citation>
    <scope>NUCLEOTIDE SEQUENCE [LARGE SCALE GENOMIC DNA]</scope>
    <source>
        <strain evidence="4">DSM 25145</strain>
    </source>
</reference>
<protein>
    <submittedName>
        <fullName evidence="2">Uncharacterized protein</fullName>
    </submittedName>
</protein>